<dbReference type="SMART" id="SM00239">
    <property type="entry name" value="C2"/>
    <property type="match status" value="1"/>
</dbReference>
<feature type="domain" description="C2" evidence="3">
    <location>
        <begin position="94"/>
        <end position="205"/>
    </location>
</feature>
<dbReference type="InterPro" id="IPR001849">
    <property type="entry name" value="PH_domain"/>
</dbReference>
<evidence type="ECO:0000259" key="2">
    <source>
        <dbReference type="PROSITE" id="PS50003"/>
    </source>
</evidence>
<evidence type="ECO:0000259" key="4">
    <source>
        <dbReference type="PROSITE" id="PS50018"/>
    </source>
</evidence>
<dbReference type="PANTHER" id="PTHR10194:SF146">
    <property type="entry name" value="RAS GTPASE-ACTIVATING PROTEIN 1"/>
    <property type="match status" value="1"/>
</dbReference>
<proteinExistence type="predicted"/>
<keyword evidence="6" id="KW-1185">Reference proteome</keyword>
<dbReference type="Pfam" id="PF00169">
    <property type="entry name" value="PH"/>
    <property type="match status" value="1"/>
</dbReference>
<dbReference type="Pfam" id="PF00168">
    <property type="entry name" value="C2"/>
    <property type="match status" value="1"/>
</dbReference>
<dbReference type="SUPFAM" id="SSF48350">
    <property type="entry name" value="GTPase activation domain, GAP"/>
    <property type="match status" value="1"/>
</dbReference>
<dbReference type="Gene3D" id="2.30.29.30">
    <property type="entry name" value="Pleckstrin-homology domain (PH domain)/Phosphotyrosine-binding domain (PTB)"/>
    <property type="match status" value="1"/>
</dbReference>
<feature type="non-terminal residue" evidence="5">
    <location>
        <position position="1"/>
    </location>
</feature>
<sequence length="555" mass="63639">NKNKRWKSFYFILNGSNRELCFFENEKRSKSKGLIDLNYSELYPVDDSFFGRPNCFQLVTNALQHYQIYYLCADNADLATTWINSLKEHCVNTQMTRIQKRSTVLKELRSLSVQVKECRNMPTKVLSHPYCVITLNNVKVCRTHDLSDLNNLYWGAEFTLDDIPGDVSFFAVKIFNTRRSKDPEIASVTIPLLDFDNGKLVDEWYTLTPYAPTASRDMGSVRLCTRYIHQVIMPIEQYTSLRTLILNDFGNILNLANVCESDRVSLAKALLNLFRHERQVSILLKNINDYYIAKEDSVSTLFRGTTLATTLMDQYMKMVCTEFVQEALRSPVCKICESRLNCEINPQLLDNHSELHGNTEHFLDFLKDIVESIFKSAEKCPRVLRYIFGSLQRTVSAKWPDEEGVKTRVVSGFVFLRLLCPAIINPKSFNLVTDTPSETAIRTLKLIAKVLQTLANLMECKETFLTVVNLFIKNHKARMVDFLNQLSITEACVEVHDAAIGDLSRDLATIHQLCATHLEDLRRLSDSQSQNNLKKLIAVTDIATNHKKQYMGDNT</sequence>
<comment type="caution">
    <text evidence="5">The sequence shown here is derived from an EMBL/GenBank/DDBJ whole genome shotgun (WGS) entry which is preliminary data.</text>
</comment>
<gene>
    <name evidence="5" type="ORF">DPMN_111117</name>
</gene>
<dbReference type="GO" id="GO:0005096">
    <property type="term" value="F:GTPase activator activity"/>
    <property type="evidence" value="ECO:0007669"/>
    <property type="project" value="UniProtKB-KW"/>
</dbReference>
<dbReference type="InterPro" id="IPR023152">
    <property type="entry name" value="RasGAP_CS"/>
</dbReference>
<dbReference type="EMBL" id="JAIWYP010000004">
    <property type="protein sequence ID" value="KAH3837716.1"/>
    <property type="molecule type" value="Genomic_DNA"/>
</dbReference>
<evidence type="ECO:0000313" key="5">
    <source>
        <dbReference type="EMBL" id="KAH3837716.1"/>
    </source>
</evidence>
<dbReference type="PROSITE" id="PS50003">
    <property type="entry name" value="PH_DOMAIN"/>
    <property type="match status" value="1"/>
</dbReference>
<evidence type="ECO:0000313" key="6">
    <source>
        <dbReference type="Proteomes" id="UP000828390"/>
    </source>
</evidence>
<name>A0A9D4KEG4_DREPO</name>
<keyword evidence="1" id="KW-0343">GTPase activation</keyword>
<dbReference type="PROSITE" id="PS50004">
    <property type="entry name" value="C2"/>
    <property type="match status" value="1"/>
</dbReference>
<protein>
    <recommendedName>
        <fullName evidence="7">Ras GTPase-activating protein 1</fullName>
    </recommendedName>
</protein>
<dbReference type="Proteomes" id="UP000828390">
    <property type="component" value="Unassembled WGS sequence"/>
</dbReference>
<evidence type="ECO:0000259" key="3">
    <source>
        <dbReference type="PROSITE" id="PS50004"/>
    </source>
</evidence>
<dbReference type="InterPro" id="IPR035892">
    <property type="entry name" value="C2_domain_sf"/>
</dbReference>
<dbReference type="SMART" id="SM00233">
    <property type="entry name" value="PH"/>
    <property type="match status" value="1"/>
</dbReference>
<dbReference type="InterPro" id="IPR039360">
    <property type="entry name" value="Ras_GTPase"/>
</dbReference>
<feature type="domain" description="PH" evidence="2">
    <location>
        <begin position="1"/>
        <end position="91"/>
    </location>
</feature>
<evidence type="ECO:0000256" key="1">
    <source>
        <dbReference type="ARBA" id="ARBA00022468"/>
    </source>
</evidence>
<dbReference type="InterPro" id="IPR000008">
    <property type="entry name" value="C2_dom"/>
</dbReference>
<feature type="domain" description="Ras-GAP" evidence="4">
    <location>
        <begin position="262"/>
        <end position="456"/>
    </location>
</feature>
<reference evidence="5" key="1">
    <citation type="journal article" date="2019" name="bioRxiv">
        <title>The Genome of the Zebra Mussel, Dreissena polymorpha: A Resource for Invasive Species Research.</title>
        <authorList>
            <person name="McCartney M.A."/>
            <person name="Auch B."/>
            <person name="Kono T."/>
            <person name="Mallez S."/>
            <person name="Zhang Y."/>
            <person name="Obille A."/>
            <person name="Becker A."/>
            <person name="Abrahante J.E."/>
            <person name="Garbe J."/>
            <person name="Badalamenti J.P."/>
            <person name="Herman A."/>
            <person name="Mangelson H."/>
            <person name="Liachko I."/>
            <person name="Sullivan S."/>
            <person name="Sone E.D."/>
            <person name="Koren S."/>
            <person name="Silverstein K.A.T."/>
            <person name="Beckman K.B."/>
            <person name="Gohl D.M."/>
        </authorList>
    </citation>
    <scope>NUCLEOTIDE SEQUENCE</scope>
    <source>
        <strain evidence="5">Duluth1</strain>
        <tissue evidence="5">Whole animal</tissue>
    </source>
</reference>
<dbReference type="PROSITE" id="PS50018">
    <property type="entry name" value="RAS_GTPASE_ACTIV_2"/>
    <property type="match status" value="1"/>
</dbReference>
<dbReference type="InterPro" id="IPR001936">
    <property type="entry name" value="RasGAP_dom"/>
</dbReference>
<dbReference type="InterPro" id="IPR011993">
    <property type="entry name" value="PH-like_dom_sf"/>
</dbReference>
<dbReference type="AlphaFoldDB" id="A0A9D4KEG4"/>
<dbReference type="Pfam" id="PF00616">
    <property type="entry name" value="RasGAP"/>
    <property type="match status" value="2"/>
</dbReference>
<dbReference type="PANTHER" id="PTHR10194">
    <property type="entry name" value="RAS GTPASE-ACTIVATING PROTEINS"/>
    <property type="match status" value="1"/>
</dbReference>
<dbReference type="SUPFAM" id="SSF50729">
    <property type="entry name" value="PH domain-like"/>
    <property type="match status" value="1"/>
</dbReference>
<evidence type="ECO:0008006" key="7">
    <source>
        <dbReference type="Google" id="ProtNLM"/>
    </source>
</evidence>
<reference evidence="5" key="2">
    <citation type="submission" date="2020-11" db="EMBL/GenBank/DDBJ databases">
        <authorList>
            <person name="McCartney M.A."/>
            <person name="Auch B."/>
            <person name="Kono T."/>
            <person name="Mallez S."/>
            <person name="Becker A."/>
            <person name="Gohl D.M."/>
            <person name="Silverstein K.A.T."/>
            <person name="Koren S."/>
            <person name="Bechman K.B."/>
            <person name="Herman A."/>
            <person name="Abrahante J.E."/>
            <person name="Garbe J."/>
        </authorList>
    </citation>
    <scope>NUCLEOTIDE SEQUENCE</scope>
    <source>
        <strain evidence="5">Duluth1</strain>
        <tissue evidence="5">Whole animal</tissue>
    </source>
</reference>
<accession>A0A9D4KEG4</accession>
<dbReference type="Gene3D" id="1.10.506.10">
    <property type="entry name" value="GTPase Activation - p120gap, domain 1"/>
    <property type="match status" value="2"/>
</dbReference>
<dbReference type="InterPro" id="IPR008936">
    <property type="entry name" value="Rho_GTPase_activation_prot"/>
</dbReference>
<dbReference type="SMART" id="SM00323">
    <property type="entry name" value="RasGAP"/>
    <property type="match status" value="1"/>
</dbReference>
<organism evidence="5 6">
    <name type="scientific">Dreissena polymorpha</name>
    <name type="common">Zebra mussel</name>
    <name type="synonym">Mytilus polymorpha</name>
    <dbReference type="NCBI Taxonomy" id="45954"/>
    <lineage>
        <taxon>Eukaryota</taxon>
        <taxon>Metazoa</taxon>
        <taxon>Spiralia</taxon>
        <taxon>Lophotrochozoa</taxon>
        <taxon>Mollusca</taxon>
        <taxon>Bivalvia</taxon>
        <taxon>Autobranchia</taxon>
        <taxon>Heteroconchia</taxon>
        <taxon>Euheterodonta</taxon>
        <taxon>Imparidentia</taxon>
        <taxon>Neoheterodontei</taxon>
        <taxon>Myida</taxon>
        <taxon>Dreissenoidea</taxon>
        <taxon>Dreissenidae</taxon>
        <taxon>Dreissena</taxon>
    </lineage>
</organism>
<dbReference type="PROSITE" id="PS00509">
    <property type="entry name" value="RAS_GTPASE_ACTIV_1"/>
    <property type="match status" value="1"/>
</dbReference>
<dbReference type="Gene3D" id="2.60.40.150">
    <property type="entry name" value="C2 domain"/>
    <property type="match status" value="1"/>
</dbReference>
<dbReference type="SUPFAM" id="SSF49562">
    <property type="entry name" value="C2 domain (Calcium/lipid-binding domain, CaLB)"/>
    <property type="match status" value="1"/>
</dbReference>